<dbReference type="GO" id="GO:0006749">
    <property type="term" value="P:glutathione metabolic process"/>
    <property type="evidence" value="ECO:0007669"/>
    <property type="project" value="TreeGrafter"/>
</dbReference>
<dbReference type="InterPro" id="IPR014440">
    <property type="entry name" value="HCCAis_GSTk"/>
</dbReference>
<dbReference type="PANTHER" id="PTHR42943">
    <property type="entry name" value="GLUTATHIONE S-TRANSFERASE KAPPA"/>
    <property type="match status" value="1"/>
</dbReference>
<evidence type="ECO:0000313" key="4">
    <source>
        <dbReference type="EMBL" id="PPE75989.1"/>
    </source>
</evidence>
<feature type="active site" description="Nucleophile" evidence="2">
    <location>
        <position position="14"/>
    </location>
</feature>
<dbReference type="InterPro" id="IPR001853">
    <property type="entry name" value="DSBA-like_thioredoxin_dom"/>
</dbReference>
<dbReference type="GO" id="GO:0018845">
    <property type="term" value="F:2-hydroxychromene-2-carboxylate isomerase activity"/>
    <property type="evidence" value="ECO:0007669"/>
    <property type="project" value="UniProtKB-UniRule"/>
</dbReference>
<dbReference type="Pfam" id="PF01323">
    <property type="entry name" value="DSBA"/>
    <property type="match status" value="1"/>
</dbReference>
<dbReference type="InterPro" id="IPR044087">
    <property type="entry name" value="NahD-like"/>
</dbReference>
<dbReference type="EMBL" id="PSNW01000001">
    <property type="protein sequence ID" value="PPE75989.1"/>
    <property type="molecule type" value="Genomic_DNA"/>
</dbReference>
<accession>A0A2S5TLY7</accession>
<gene>
    <name evidence="4" type="ORF">C3942_03665</name>
</gene>
<dbReference type="SUPFAM" id="SSF52833">
    <property type="entry name" value="Thioredoxin-like"/>
    <property type="match status" value="1"/>
</dbReference>
<dbReference type="PIRSF" id="PIRSF006386">
    <property type="entry name" value="HCCAis_GSTk"/>
    <property type="match status" value="1"/>
</dbReference>
<name>A0A2S5TLY7_9GAMM</name>
<sequence length="199" mass="21908">MTQRTIEFFWDAASPYTYLAATQIEALAQRCGCSLQWRPFVLGKAFEATGNRAPAQIPAKGKYLFKDLRLWAKHYGVPLFFPRVFPVNSLTAGRIGCALPPEQVGRWAQAVMTAYWTRDADISQAEVLKGVADAAGFDGAALLAAAQEQPAKDLLRANTEEAVERGVFGAPTFFVGEQMFWGNDRLVLLEDYLNGKLAA</sequence>
<evidence type="ECO:0000256" key="2">
    <source>
        <dbReference type="PIRSR" id="PIRSR006386-1"/>
    </source>
</evidence>
<dbReference type="InterPro" id="IPR051924">
    <property type="entry name" value="GST_Kappa/NadH"/>
</dbReference>
<dbReference type="RefSeq" id="WP_104228954.1">
    <property type="nucleotide sequence ID" value="NZ_PSNW01000001.1"/>
</dbReference>
<dbReference type="Proteomes" id="UP000238220">
    <property type="component" value="Unassembled WGS sequence"/>
</dbReference>
<keyword evidence="5" id="KW-1185">Reference proteome</keyword>
<evidence type="ECO:0000256" key="1">
    <source>
        <dbReference type="PIRNR" id="PIRNR006386"/>
    </source>
</evidence>
<dbReference type="GO" id="GO:1901170">
    <property type="term" value="P:naphthalene catabolic process"/>
    <property type="evidence" value="ECO:0007669"/>
    <property type="project" value="InterPro"/>
</dbReference>
<keyword evidence="1 4" id="KW-0413">Isomerase</keyword>
<dbReference type="Gene3D" id="3.40.30.10">
    <property type="entry name" value="Glutaredoxin"/>
    <property type="match status" value="1"/>
</dbReference>
<evidence type="ECO:0000259" key="3">
    <source>
        <dbReference type="Pfam" id="PF01323"/>
    </source>
</evidence>
<comment type="catalytic activity">
    <reaction evidence="1">
        <text>2-hydroxychromene-2-carboxylate = (3E)-4-(2-hydroxyphenyl)-2-oxobut-3-enoate</text>
        <dbReference type="Rhea" id="RHEA:27401"/>
        <dbReference type="ChEBI" id="CHEBI:59350"/>
        <dbReference type="ChEBI" id="CHEBI:59353"/>
        <dbReference type="EC" id="5.99.1.4"/>
    </reaction>
</comment>
<dbReference type="GO" id="GO:0004364">
    <property type="term" value="F:glutathione transferase activity"/>
    <property type="evidence" value="ECO:0007669"/>
    <property type="project" value="TreeGrafter"/>
</dbReference>
<dbReference type="PANTHER" id="PTHR42943:SF2">
    <property type="entry name" value="GLUTATHIONE S-TRANSFERASE KAPPA 1"/>
    <property type="match status" value="1"/>
</dbReference>
<dbReference type="AlphaFoldDB" id="A0A2S5TLY7"/>
<dbReference type="EC" id="5.99.1.4" evidence="1"/>
<reference evidence="4 5" key="1">
    <citation type="submission" date="2018-02" db="EMBL/GenBank/DDBJ databases">
        <title>Genome sequencing of Solimonas sp. HR-BB.</title>
        <authorList>
            <person name="Lee Y."/>
            <person name="Jeon C.O."/>
        </authorList>
    </citation>
    <scope>NUCLEOTIDE SEQUENCE [LARGE SCALE GENOMIC DNA]</scope>
    <source>
        <strain evidence="4 5">HR-BB</strain>
    </source>
</reference>
<dbReference type="CDD" id="cd03022">
    <property type="entry name" value="DsbA_HCCA_Iso"/>
    <property type="match status" value="1"/>
</dbReference>
<comment type="similarity">
    <text evidence="1">Belongs to the GST superfamily. NadH family.</text>
</comment>
<dbReference type="InterPro" id="IPR036249">
    <property type="entry name" value="Thioredoxin-like_sf"/>
</dbReference>
<protein>
    <recommendedName>
        <fullName evidence="1">2-hydroxychromene-2-carboxylate isomerase</fullName>
        <ecNumber evidence="1">5.99.1.4</ecNumber>
    </recommendedName>
</protein>
<evidence type="ECO:0000313" key="5">
    <source>
        <dbReference type="Proteomes" id="UP000238220"/>
    </source>
</evidence>
<feature type="domain" description="DSBA-like thioredoxin" evidence="3">
    <location>
        <begin position="5"/>
        <end position="193"/>
    </location>
</feature>
<dbReference type="GO" id="GO:0004602">
    <property type="term" value="F:glutathione peroxidase activity"/>
    <property type="evidence" value="ECO:0007669"/>
    <property type="project" value="TreeGrafter"/>
</dbReference>
<proteinExistence type="inferred from homology"/>
<organism evidence="4 5">
    <name type="scientific">Solimonas fluminis</name>
    <dbReference type="NCBI Taxonomy" id="2086571"/>
    <lineage>
        <taxon>Bacteria</taxon>
        <taxon>Pseudomonadati</taxon>
        <taxon>Pseudomonadota</taxon>
        <taxon>Gammaproteobacteria</taxon>
        <taxon>Nevskiales</taxon>
        <taxon>Nevskiaceae</taxon>
        <taxon>Solimonas</taxon>
    </lineage>
</organism>
<dbReference type="OrthoDB" id="5244108at2"/>
<comment type="caution">
    <text evidence="4">The sequence shown here is derived from an EMBL/GenBank/DDBJ whole genome shotgun (WGS) entry which is preliminary data.</text>
</comment>